<proteinExistence type="inferred from homology"/>
<evidence type="ECO:0000256" key="7">
    <source>
        <dbReference type="HAMAP-Rule" id="MF_00258"/>
    </source>
</evidence>
<feature type="binding site" evidence="7">
    <location>
        <begin position="74"/>
        <end position="75"/>
    </location>
    <ligand>
        <name>substrate</name>
    </ligand>
</feature>
<dbReference type="NCBIfam" id="TIGR00067">
    <property type="entry name" value="glut_race"/>
    <property type="match status" value="1"/>
</dbReference>
<feature type="active site" description="Proton donor/acceptor" evidence="7">
    <location>
        <position position="187"/>
    </location>
</feature>
<comment type="similarity">
    <text evidence="7">Belongs to the aspartate/glutamate racemases family.</text>
</comment>
<dbReference type="UniPathway" id="UPA00219"/>
<dbReference type="InterPro" id="IPR004391">
    <property type="entry name" value="Glu_race"/>
</dbReference>
<dbReference type="Pfam" id="PF01177">
    <property type="entry name" value="Asp_Glu_race"/>
    <property type="match status" value="1"/>
</dbReference>
<accession>A0A841L1M1</accession>
<dbReference type="GO" id="GO:0071555">
    <property type="term" value="P:cell wall organization"/>
    <property type="evidence" value="ECO:0007669"/>
    <property type="project" value="UniProtKB-KW"/>
</dbReference>
<feature type="binding site" evidence="7">
    <location>
        <begin position="10"/>
        <end position="11"/>
    </location>
    <ligand>
        <name>substrate</name>
    </ligand>
</feature>
<dbReference type="PANTHER" id="PTHR21198:SF2">
    <property type="entry name" value="GLUTAMATE RACEMASE"/>
    <property type="match status" value="1"/>
</dbReference>
<gene>
    <name evidence="7" type="primary">murI</name>
    <name evidence="8" type="ORF">HNQ80_002378</name>
</gene>
<evidence type="ECO:0000256" key="6">
    <source>
        <dbReference type="ARBA" id="ARBA00023316"/>
    </source>
</evidence>
<dbReference type="GO" id="GO:0008360">
    <property type="term" value="P:regulation of cell shape"/>
    <property type="evidence" value="ECO:0007669"/>
    <property type="project" value="UniProtKB-KW"/>
</dbReference>
<dbReference type="Gene3D" id="3.40.50.1860">
    <property type="match status" value="2"/>
</dbReference>
<dbReference type="RefSeq" id="WP_184310814.1">
    <property type="nucleotide sequence ID" value="NZ_JACHEN010000013.1"/>
</dbReference>
<organism evidence="8 9">
    <name type="scientific">Anaerosolibacter carboniphilus</name>
    <dbReference type="NCBI Taxonomy" id="1417629"/>
    <lineage>
        <taxon>Bacteria</taxon>
        <taxon>Bacillati</taxon>
        <taxon>Bacillota</taxon>
        <taxon>Clostridia</taxon>
        <taxon>Peptostreptococcales</taxon>
        <taxon>Thermotaleaceae</taxon>
        <taxon>Anaerosolibacter</taxon>
    </lineage>
</organism>
<evidence type="ECO:0000256" key="3">
    <source>
        <dbReference type="ARBA" id="ARBA00022960"/>
    </source>
</evidence>
<keyword evidence="4 7" id="KW-0573">Peptidoglycan synthesis</keyword>
<keyword evidence="5 7" id="KW-0413">Isomerase</keyword>
<keyword evidence="6 7" id="KW-0961">Cell wall biogenesis/degradation</keyword>
<evidence type="ECO:0000256" key="4">
    <source>
        <dbReference type="ARBA" id="ARBA00022984"/>
    </source>
</evidence>
<dbReference type="AlphaFoldDB" id="A0A841L1M1"/>
<dbReference type="EMBL" id="JACHEN010000013">
    <property type="protein sequence ID" value="MBB6216279.1"/>
    <property type="molecule type" value="Genomic_DNA"/>
</dbReference>
<protein>
    <recommendedName>
        <fullName evidence="2 7">Glutamate racemase</fullName>
        <ecNumber evidence="2 7">5.1.1.3</ecNumber>
    </recommendedName>
</protein>
<name>A0A841L1M1_9FIRM</name>
<dbReference type="GO" id="GO:0009252">
    <property type="term" value="P:peptidoglycan biosynthetic process"/>
    <property type="evidence" value="ECO:0007669"/>
    <property type="project" value="UniProtKB-UniRule"/>
</dbReference>
<dbReference type="PROSITE" id="PS00924">
    <property type="entry name" value="ASP_GLU_RACEMASE_2"/>
    <property type="match status" value="1"/>
</dbReference>
<feature type="binding site" evidence="7">
    <location>
        <begin position="188"/>
        <end position="189"/>
    </location>
    <ligand>
        <name>substrate</name>
    </ligand>
</feature>
<dbReference type="InterPro" id="IPR033134">
    <property type="entry name" value="Asp/Glu_racemase_AS_2"/>
</dbReference>
<dbReference type="InterPro" id="IPR015942">
    <property type="entry name" value="Asp/Glu/hydantoin_racemase"/>
</dbReference>
<dbReference type="Proteomes" id="UP000579281">
    <property type="component" value="Unassembled WGS sequence"/>
</dbReference>
<feature type="binding site" evidence="7">
    <location>
        <begin position="42"/>
        <end position="43"/>
    </location>
    <ligand>
        <name>substrate</name>
    </ligand>
</feature>
<comment type="catalytic activity">
    <reaction evidence="1 7">
        <text>L-glutamate = D-glutamate</text>
        <dbReference type="Rhea" id="RHEA:12813"/>
        <dbReference type="ChEBI" id="CHEBI:29985"/>
        <dbReference type="ChEBI" id="CHEBI:29986"/>
        <dbReference type="EC" id="5.1.1.3"/>
    </reaction>
</comment>
<dbReference type="InterPro" id="IPR001920">
    <property type="entry name" value="Asp/Glu_race"/>
</dbReference>
<keyword evidence="3 7" id="KW-0133">Cell shape</keyword>
<feature type="active site" description="Proton donor/acceptor" evidence="7">
    <location>
        <position position="73"/>
    </location>
</feature>
<dbReference type="SUPFAM" id="SSF53681">
    <property type="entry name" value="Aspartate/glutamate racemase"/>
    <property type="match status" value="2"/>
</dbReference>
<comment type="caution">
    <text evidence="8">The sequence shown here is derived from an EMBL/GenBank/DDBJ whole genome shotgun (WGS) entry which is preliminary data.</text>
</comment>
<sequence length="266" mass="30063">MDNRPIGILDSGVGGLTAVPHLIKELPNERLIFFGDTARTPYGSKAKTTITNFTKQIVDFLVHENVKMLIIACNTITATCLDELVQCYKDLPIVGIIEPAAQKVAASCTAQNRIGIIGTKVTINQKTYITSILHYNPNLTLFDMPCPIFVPLIEEGIIDNEIMELSVRYYLDDFVKGNNLDTLVLGCTHYPWIRKTIEKLYPHLRIIDPSFEIINSVQSKLIKHNMLSHEPKFENIFYASDLSENFMNMITSIFGEDDVKVDFKSF</sequence>
<comment type="pathway">
    <text evidence="7">Cell wall biogenesis; peptidoglycan biosynthesis.</text>
</comment>
<dbReference type="HAMAP" id="MF_00258">
    <property type="entry name" value="Glu_racemase"/>
    <property type="match status" value="1"/>
</dbReference>
<evidence type="ECO:0000313" key="9">
    <source>
        <dbReference type="Proteomes" id="UP000579281"/>
    </source>
</evidence>
<dbReference type="PANTHER" id="PTHR21198">
    <property type="entry name" value="GLUTAMATE RACEMASE"/>
    <property type="match status" value="1"/>
</dbReference>
<dbReference type="EC" id="5.1.1.3" evidence="2 7"/>
<evidence type="ECO:0000313" key="8">
    <source>
        <dbReference type="EMBL" id="MBB6216279.1"/>
    </source>
</evidence>
<keyword evidence="9" id="KW-1185">Reference proteome</keyword>
<dbReference type="GO" id="GO:0008881">
    <property type="term" value="F:glutamate racemase activity"/>
    <property type="evidence" value="ECO:0007669"/>
    <property type="project" value="UniProtKB-UniRule"/>
</dbReference>
<evidence type="ECO:0000256" key="2">
    <source>
        <dbReference type="ARBA" id="ARBA00013090"/>
    </source>
</evidence>
<dbReference type="FunFam" id="3.40.50.1860:FF:000001">
    <property type="entry name" value="Glutamate racemase"/>
    <property type="match status" value="1"/>
</dbReference>
<comment type="function">
    <text evidence="7">Provides the (R)-glutamate required for cell wall biosynthesis.</text>
</comment>
<evidence type="ECO:0000256" key="1">
    <source>
        <dbReference type="ARBA" id="ARBA00001602"/>
    </source>
</evidence>
<reference evidence="8 9" key="1">
    <citation type="submission" date="2020-08" db="EMBL/GenBank/DDBJ databases">
        <title>Genomic Encyclopedia of Type Strains, Phase IV (KMG-IV): sequencing the most valuable type-strain genomes for metagenomic binning, comparative biology and taxonomic classification.</title>
        <authorList>
            <person name="Goeker M."/>
        </authorList>
    </citation>
    <scope>NUCLEOTIDE SEQUENCE [LARGE SCALE GENOMIC DNA]</scope>
    <source>
        <strain evidence="8 9">DSM 103526</strain>
    </source>
</reference>
<evidence type="ECO:0000256" key="5">
    <source>
        <dbReference type="ARBA" id="ARBA00023235"/>
    </source>
</evidence>